<protein>
    <recommendedName>
        <fullName evidence="3">EAL domain-containing protein</fullName>
    </recommendedName>
</protein>
<organism evidence="1 2">
    <name type="scientific">Paramagnetospirillum magnetotacticum MS-1</name>
    <dbReference type="NCBI Taxonomy" id="272627"/>
    <lineage>
        <taxon>Bacteria</taxon>
        <taxon>Pseudomonadati</taxon>
        <taxon>Pseudomonadota</taxon>
        <taxon>Alphaproteobacteria</taxon>
        <taxon>Rhodospirillales</taxon>
        <taxon>Magnetospirillaceae</taxon>
        <taxon>Paramagnetospirillum</taxon>
    </lineage>
</organism>
<evidence type="ECO:0008006" key="3">
    <source>
        <dbReference type="Google" id="ProtNLM"/>
    </source>
</evidence>
<dbReference type="Proteomes" id="UP000031971">
    <property type="component" value="Unassembled WGS sequence"/>
</dbReference>
<dbReference type="OrthoDB" id="7321179at2"/>
<proteinExistence type="predicted"/>
<gene>
    <name evidence="1" type="ORF">CCC_00968</name>
</gene>
<name>A0A0C2U8T4_PARME</name>
<sequence>MSKSIFTDRHAFETLAASLLKSNPSGSFGKLHVVTVDHGDNEAEWARILPKAAMIAESIIGSRLSHDDVCLKIGQGQYMMLFPSMSEQEGLVRAVAIASEIKGRLFGETGGGIDVTAKVLPLTRLQQRGAVTAAEAMDNVLTRHSLHNGIDLDVVYQPVWSASRQEVVGNRARIRRHFNGQDMFENAVLFGGEQDPLAVDGDAVLLRSASHLARIGGVLFLPQAINDHAMTDVVQIAAQIRPMVELRKGPLVIELAGAVASIAHGRLRQTIATILDCGAKVAVRTVPDVDTAKFLAKCGVNFLCLNVAQIRMAGLTPSAILALATVFAHETRGLGFQHCLWNSTVPNNVKRAVDLGFELFSGPVVGEHGEVAVAPHALPSGKLFS</sequence>
<evidence type="ECO:0000313" key="2">
    <source>
        <dbReference type="Proteomes" id="UP000031971"/>
    </source>
</evidence>
<reference evidence="1 2" key="1">
    <citation type="submission" date="2015-01" db="EMBL/GenBank/DDBJ databases">
        <title>Genome Sequence of Magnetospirillum magnetotacticum Strain MS-1.</title>
        <authorList>
            <person name="Marinov G.K."/>
            <person name="Smalley M.D."/>
            <person name="DeSalvo G."/>
        </authorList>
    </citation>
    <scope>NUCLEOTIDE SEQUENCE [LARGE SCALE GENOMIC DNA]</scope>
    <source>
        <strain evidence="1 2">MS-1</strain>
    </source>
</reference>
<dbReference type="SUPFAM" id="SSF52540">
    <property type="entry name" value="P-loop containing nucleoside triphosphate hydrolases"/>
    <property type="match status" value="1"/>
</dbReference>
<comment type="caution">
    <text evidence="1">The sequence shown here is derived from an EMBL/GenBank/DDBJ whole genome shotgun (WGS) entry which is preliminary data.</text>
</comment>
<dbReference type="RefSeq" id="WP_009870238.1">
    <property type="nucleotide sequence ID" value="NZ_JXSL01000030.1"/>
</dbReference>
<dbReference type="AlphaFoldDB" id="A0A0C2U8T4"/>
<keyword evidence="2" id="KW-1185">Reference proteome</keyword>
<dbReference type="InterPro" id="IPR027417">
    <property type="entry name" value="P-loop_NTPase"/>
</dbReference>
<dbReference type="EMBL" id="JXSL01000030">
    <property type="protein sequence ID" value="KIL97907.1"/>
    <property type="molecule type" value="Genomic_DNA"/>
</dbReference>
<accession>A0A0C2U8T4</accession>
<evidence type="ECO:0000313" key="1">
    <source>
        <dbReference type="EMBL" id="KIL97907.1"/>
    </source>
</evidence>